<evidence type="ECO:0000256" key="7">
    <source>
        <dbReference type="RuleBase" id="RU000382"/>
    </source>
</evidence>
<dbReference type="InterPro" id="IPR002129">
    <property type="entry name" value="PyrdxlP-dep_de-COase"/>
</dbReference>
<dbReference type="InterPro" id="IPR010977">
    <property type="entry name" value="Aromatic_deC"/>
</dbReference>
<dbReference type="AlphaFoldDB" id="A0A3N4M104"/>
<dbReference type="GO" id="GO:0030170">
    <property type="term" value="F:pyridoxal phosphate binding"/>
    <property type="evidence" value="ECO:0007669"/>
    <property type="project" value="InterPro"/>
</dbReference>
<dbReference type="InterPro" id="IPR015424">
    <property type="entry name" value="PyrdxlP-dep_Trfase"/>
</dbReference>
<keyword evidence="3" id="KW-0210">Decarboxylase</keyword>
<evidence type="ECO:0000256" key="4">
    <source>
        <dbReference type="ARBA" id="ARBA00022898"/>
    </source>
</evidence>
<dbReference type="InParanoid" id="A0A3N4M104"/>
<dbReference type="PANTHER" id="PTHR11999">
    <property type="entry name" value="GROUP II PYRIDOXAL-5-PHOSPHATE DECARBOXYLASE"/>
    <property type="match status" value="1"/>
</dbReference>
<dbReference type="GO" id="GO:0016740">
    <property type="term" value="F:transferase activity"/>
    <property type="evidence" value="ECO:0007669"/>
    <property type="project" value="UniProtKB-KW"/>
</dbReference>
<name>A0A3N4M104_9PEZI</name>
<dbReference type="PRINTS" id="PR00800">
    <property type="entry name" value="YHDCRBOXLASE"/>
</dbReference>
<gene>
    <name evidence="8" type="ORF">L211DRAFT_777901</name>
</gene>
<comment type="similarity">
    <text evidence="2 7">Belongs to the group II decarboxylase family.</text>
</comment>
<keyword evidence="5 7" id="KW-0456">Lyase</keyword>
<evidence type="ECO:0000313" key="9">
    <source>
        <dbReference type="Proteomes" id="UP000267821"/>
    </source>
</evidence>
<reference evidence="8 9" key="1">
    <citation type="journal article" date="2018" name="Nat. Ecol. Evol.">
        <title>Pezizomycetes genomes reveal the molecular basis of ectomycorrhizal truffle lifestyle.</title>
        <authorList>
            <person name="Murat C."/>
            <person name="Payen T."/>
            <person name="Noel B."/>
            <person name="Kuo A."/>
            <person name="Morin E."/>
            <person name="Chen J."/>
            <person name="Kohler A."/>
            <person name="Krizsan K."/>
            <person name="Balestrini R."/>
            <person name="Da Silva C."/>
            <person name="Montanini B."/>
            <person name="Hainaut M."/>
            <person name="Levati E."/>
            <person name="Barry K.W."/>
            <person name="Belfiori B."/>
            <person name="Cichocki N."/>
            <person name="Clum A."/>
            <person name="Dockter R.B."/>
            <person name="Fauchery L."/>
            <person name="Guy J."/>
            <person name="Iotti M."/>
            <person name="Le Tacon F."/>
            <person name="Lindquist E.A."/>
            <person name="Lipzen A."/>
            <person name="Malagnac F."/>
            <person name="Mello A."/>
            <person name="Molinier V."/>
            <person name="Miyauchi S."/>
            <person name="Poulain J."/>
            <person name="Riccioni C."/>
            <person name="Rubini A."/>
            <person name="Sitrit Y."/>
            <person name="Splivallo R."/>
            <person name="Traeger S."/>
            <person name="Wang M."/>
            <person name="Zifcakova L."/>
            <person name="Wipf D."/>
            <person name="Zambonelli A."/>
            <person name="Paolocci F."/>
            <person name="Nowrousian M."/>
            <person name="Ottonello S."/>
            <person name="Baldrian P."/>
            <person name="Spatafora J.W."/>
            <person name="Henrissat B."/>
            <person name="Nagy L.G."/>
            <person name="Aury J.M."/>
            <person name="Wincker P."/>
            <person name="Grigoriev I.V."/>
            <person name="Bonfante P."/>
            <person name="Martin F.M."/>
        </authorList>
    </citation>
    <scope>NUCLEOTIDE SEQUENCE [LARGE SCALE GENOMIC DNA]</scope>
    <source>
        <strain evidence="8 9">ATCC MYA-4762</strain>
    </source>
</reference>
<dbReference type="Pfam" id="PF00282">
    <property type="entry name" value="Pyridoxal_deC"/>
    <property type="match status" value="1"/>
</dbReference>
<dbReference type="SUPFAM" id="SSF53383">
    <property type="entry name" value="PLP-dependent transferases"/>
    <property type="match status" value="1"/>
</dbReference>
<dbReference type="GO" id="GO:0005737">
    <property type="term" value="C:cytoplasm"/>
    <property type="evidence" value="ECO:0007669"/>
    <property type="project" value="TreeGrafter"/>
</dbReference>
<dbReference type="STRING" id="1051890.A0A3N4M104"/>
<evidence type="ECO:0000256" key="1">
    <source>
        <dbReference type="ARBA" id="ARBA00001933"/>
    </source>
</evidence>
<dbReference type="GO" id="GO:0019752">
    <property type="term" value="P:carboxylic acid metabolic process"/>
    <property type="evidence" value="ECO:0007669"/>
    <property type="project" value="InterPro"/>
</dbReference>
<evidence type="ECO:0000256" key="6">
    <source>
        <dbReference type="PIRSR" id="PIRSR602129-50"/>
    </source>
</evidence>
<protein>
    <submittedName>
        <fullName evidence="8">PLP-dependent transferase</fullName>
    </submittedName>
</protein>
<dbReference type="InterPro" id="IPR021115">
    <property type="entry name" value="Pyridoxal-P_BS"/>
</dbReference>
<dbReference type="InterPro" id="IPR015422">
    <property type="entry name" value="PyrdxlP-dep_Trfase_small"/>
</dbReference>
<dbReference type="PROSITE" id="PS00392">
    <property type="entry name" value="DDC_GAD_HDC_YDC"/>
    <property type="match status" value="1"/>
</dbReference>
<keyword evidence="9" id="KW-1185">Reference proteome</keyword>
<dbReference type="Proteomes" id="UP000267821">
    <property type="component" value="Unassembled WGS sequence"/>
</dbReference>
<evidence type="ECO:0000256" key="3">
    <source>
        <dbReference type="ARBA" id="ARBA00022793"/>
    </source>
</evidence>
<dbReference type="GO" id="GO:0016831">
    <property type="term" value="F:carboxy-lyase activity"/>
    <property type="evidence" value="ECO:0007669"/>
    <property type="project" value="UniProtKB-KW"/>
</dbReference>
<dbReference type="Gene3D" id="3.90.1150.10">
    <property type="entry name" value="Aspartate Aminotransferase, domain 1"/>
    <property type="match status" value="1"/>
</dbReference>
<dbReference type="EMBL" id="ML121529">
    <property type="protein sequence ID" value="RPB28750.1"/>
    <property type="molecule type" value="Genomic_DNA"/>
</dbReference>
<feature type="modified residue" description="N6-(pyridoxal phosphate)lysine" evidence="6">
    <location>
        <position position="309"/>
    </location>
</feature>
<dbReference type="OrthoDB" id="639767at2759"/>
<proteinExistence type="inferred from homology"/>
<keyword evidence="4 6" id="KW-0663">Pyridoxal phosphate</keyword>
<evidence type="ECO:0000256" key="5">
    <source>
        <dbReference type="ARBA" id="ARBA00023239"/>
    </source>
</evidence>
<dbReference type="Gene3D" id="1.20.1340.10">
    <property type="entry name" value="dopa decarboxylase, N-terminal domain"/>
    <property type="match status" value="1"/>
</dbReference>
<dbReference type="Gene3D" id="3.40.640.10">
    <property type="entry name" value="Type I PLP-dependent aspartate aminotransferase-like (Major domain)"/>
    <property type="match status" value="1"/>
</dbReference>
<dbReference type="GO" id="GO:0006520">
    <property type="term" value="P:amino acid metabolic process"/>
    <property type="evidence" value="ECO:0007669"/>
    <property type="project" value="InterPro"/>
</dbReference>
<dbReference type="InterPro" id="IPR015421">
    <property type="entry name" value="PyrdxlP-dep_Trfase_major"/>
</dbReference>
<evidence type="ECO:0000313" key="8">
    <source>
        <dbReference type="EMBL" id="RPB28750.1"/>
    </source>
</evidence>
<sequence length="521" mass="57896">MNSQEFREAAHKAVDQIIDYYETIDGRRVTPEIQPGYLAPMLPDAPPQEGEAWDVIQKDLTDKIIPGLTHWQSPNFLAFFPANATYPGMLGELYSSAFTCAAFNWICSPAVTELETVVLDWLCNLLNLPPCYLSTSPTGGGGVIQGSASEAIVIVLVAARDRYLRQCAEGVTDEREIERITAEKRSKLVALGSTQAHSSTQKAALIAGTKFATVEVDKEYKLRGEALRKKIRELKEEGLEPFFLTCTLGTTSTCAIDAFDEIATVAQENPNLWVHVDAAYAGAALILPEYKHLTTSFSHFDSFDMNMHKWLLVPFDASCLFVKSRKPLLDALSITPFFLRNQFSETGLVTDYRDWQIPLGRRFRALKIWFVMRSYGVVGMQKHLYHTMSVGEAFKGMVRGREDLFEVVAEPRFGLTVFRVRGDVGGVEVGKEERSKRANGLTKEVYEKVNAGGEVYLTSTVLGGVYAIRVVTGAPRAEERFVRRAFELLVKAVEEVAGVAVEEEAARKVSEEVEGPQLRGV</sequence>
<accession>A0A3N4M104</accession>
<evidence type="ECO:0000256" key="2">
    <source>
        <dbReference type="ARBA" id="ARBA00009533"/>
    </source>
</evidence>
<comment type="cofactor">
    <cofactor evidence="1 6 7">
        <name>pyridoxal 5'-phosphate</name>
        <dbReference type="ChEBI" id="CHEBI:597326"/>
    </cofactor>
</comment>
<organism evidence="8 9">
    <name type="scientific">Terfezia boudieri ATCC MYA-4762</name>
    <dbReference type="NCBI Taxonomy" id="1051890"/>
    <lineage>
        <taxon>Eukaryota</taxon>
        <taxon>Fungi</taxon>
        <taxon>Dikarya</taxon>
        <taxon>Ascomycota</taxon>
        <taxon>Pezizomycotina</taxon>
        <taxon>Pezizomycetes</taxon>
        <taxon>Pezizales</taxon>
        <taxon>Pezizaceae</taxon>
        <taxon>Terfezia</taxon>
    </lineage>
</organism>
<keyword evidence="8" id="KW-0808">Transferase</keyword>
<dbReference type="PANTHER" id="PTHR11999:SF70">
    <property type="entry name" value="MIP05841P"/>
    <property type="match status" value="1"/>
</dbReference>